<feature type="region of interest" description="Disordered" evidence="1">
    <location>
        <begin position="1"/>
        <end position="24"/>
    </location>
</feature>
<evidence type="ECO:0000313" key="3">
    <source>
        <dbReference type="Proteomes" id="UP001235939"/>
    </source>
</evidence>
<keyword evidence="3" id="KW-1185">Reference proteome</keyword>
<evidence type="ECO:0000256" key="1">
    <source>
        <dbReference type="SAM" id="MobiDB-lite"/>
    </source>
</evidence>
<accession>A0ABY6KW76</accession>
<dbReference type="Proteomes" id="UP001235939">
    <property type="component" value="Chromosome 10"/>
</dbReference>
<sequence length="194" mass="22762">MQDRRPGLQVQPSQLRSRPRQAGNTSYFEQERRYVVYSKQAAVSRKDCCLPPTRVYYEDSRRFIELLSPVLLLNFFTVLQLDRQSLSEITFIPDGGPPHISRGAEQLLKDTFGEDRWWRRRGTRQSPDEVVALKDCNQNYLQRLIFLLGRKWRERKYTILPSVEIPYCILRITWGRFAALTERLPACGVIQQVG</sequence>
<dbReference type="EMBL" id="CP092872">
    <property type="protein sequence ID" value="UYV72919.1"/>
    <property type="molecule type" value="Genomic_DNA"/>
</dbReference>
<evidence type="ECO:0000313" key="2">
    <source>
        <dbReference type="EMBL" id="UYV72919.1"/>
    </source>
</evidence>
<gene>
    <name evidence="2" type="ORF">LAZ67_10001182</name>
</gene>
<protein>
    <recommendedName>
        <fullName evidence="4">Transposase</fullName>
    </recommendedName>
</protein>
<proteinExistence type="predicted"/>
<organism evidence="2 3">
    <name type="scientific">Cordylochernes scorpioides</name>
    <dbReference type="NCBI Taxonomy" id="51811"/>
    <lineage>
        <taxon>Eukaryota</taxon>
        <taxon>Metazoa</taxon>
        <taxon>Ecdysozoa</taxon>
        <taxon>Arthropoda</taxon>
        <taxon>Chelicerata</taxon>
        <taxon>Arachnida</taxon>
        <taxon>Pseudoscorpiones</taxon>
        <taxon>Cheliferoidea</taxon>
        <taxon>Chernetidae</taxon>
        <taxon>Cordylochernes</taxon>
    </lineage>
</organism>
<feature type="compositionally biased region" description="Polar residues" evidence="1">
    <location>
        <begin position="10"/>
        <end position="24"/>
    </location>
</feature>
<evidence type="ECO:0008006" key="4">
    <source>
        <dbReference type="Google" id="ProtNLM"/>
    </source>
</evidence>
<reference evidence="2 3" key="1">
    <citation type="submission" date="2022-01" db="EMBL/GenBank/DDBJ databases">
        <title>A chromosomal length assembly of Cordylochernes scorpioides.</title>
        <authorList>
            <person name="Zeh D."/>
            <person name="Zeh J."/>
        </authorList>
    </citation>
    <scope>NUCLEOTIDE SEQUENCE [LARGE SCALE GENOMIC DNA]</scope>
    <source>
        <strain evidence="2">IN4F17</strain>
        <tissue evidence="2">Whole Body</tissue>
    </source>
</reference>
<name>A0ABY6KW76_9ARAC</name>